<reference evidence="3" key="1">
    <citation type="submission" date="2022-05" db="EMBL/GenBank/DDBJ databases">
        <authorList>
            <person name="Colautti A."/>
            <person name="Iacumin L."/>
        </authorList>
    </citation>
    <scope>NUCLEOTIDE SEQUENCE</scope>
    <source>
        <strain evidence="3">DSM 30747</strain>
    </source>
</reference>
<dbReference type="Gene3D" id="3.40.50.1820">
    <property type="entry name" value="alpha/beta hydrolase"/>
    <property type="match status" value="1"/>
</dbReference>
<dbReference type="InterPro" id="IPR002925">
    <property type="entry name" value="Dienelactn_hydro"/>
</dbReference>
<dbReference type="RefSeq" id="WP_269920641.1">
    <property type="nucleotide sequence ID" value="NZ_JAMKBI010000001.1"/>
</dbReference>
<dbReference type="Proteomes" id="UP001152172">
    <property type="component" value="Unassembled WGS sequence"/>
</dbReference>
<keyword evidence="4" id="KW-1185">Reference proteome</keyword>
<dbReference type="AlphaFoldDB" id="A0A9X3L5V9"/>
<evidence type="ECO:0000259" key="2">
    <source>
        <dbReference type="Pfam" id="PF01738"/>
    </source>
</evidence>
<dbReference type="InterPro" id="IPR029058">
    <property type="entry name" value="AB_hydrolase_fold"/>
</dbReference>
<feature type="domain" description="Dienelactone hydrolase" evidence="2">
    <location>
        <begin position="139"/>
        <end position="241"/>
    </location>
</feature>
<proteinExistence type="predicted"/>
<dbReference type="Pfam" id="PF01738">
    <property type="entry name" value="DLH"/>
    <property type="match status" value="1"/>
</dbReference>
<evidence type="ECO:0000313" key="3">
    <source>
        <dbReference type="EMBL" id="MCZ8531967.1"/>
    </source>
</evidence>
<organism evidence="3 4">
    <name type="scientific">Psychrobacillus psychrodurans</name>
    <dbReference type="NCBI Taxonomy" id="126157"/>
    <lineage>
        <taxon>Bacteria</taxon>
        <taxon>Bacillati</taxon>
        <taxon>Bacillota</taxon>
        <taxon>Bacilli</taxon>
        <taxon>Bacillales</taxon>
        <taxon>Bacillaceae</taxon>
        <taxon>Psychrobacillus</taxon>
    </lineage>
</organism>
<evidence type="ECO:0000256" key="1">
    <source>
        <dbReference type="ARBA" id="ARBA00022801"/>
    </source>
</evidence>
<dbReference type="InterPro" id="IPR050261">
    <property type="entry name" value="FrsA_esterase"/>
</dbReference>
<dbReference type="PANTHER" id="PTHR22946:SF9">
    <property type="entry name" value="POLYKETIDE TRANSFERASE AF380"/>
    <property type="match status" value="1"/>
</dbReference>
<dbReference type="GO" id="GO:0052689">
    <property type="term" value="F:carboxylic ester hydrolase activity"/>
    <property type="evidence" value="ECO:0007669"/>
    <property type="project" value="UniProtKB-ARBA"/>
</dbReference>
<sequence>MYTLKEIEKNGPPPLLHNVSDMKDWHEKKSTIMQNWLDCIGGLPPLVKPSMKINYWEIHTGYYLINICYSTVYKDWVPANLLVPKVSEEVNIASKEDVLQLLNSANREQFRAVLALHPTSDSGKEDISTAAGRKNRQYGLELVNRGYVVLAPDTITAGDRVLKNEQPFQTAAFYKSHPNWSAVAKMIVDHRQGISLLEGLSIVDTSKIGAIGHSLGGYNSFFLAGVDSRIKAVVCSCGFSLFAQDPEKHRWGRREWFSHIPKISDYINEGIVPFEFTEIAALVAPTPLFMWMGQNDSIFPHWEPAAKGFADLNSLYEWMEEDGKFQSLIGNSGHDFPPEIRQNAYTFLDKWLS</sequence>
<protein>
    <submittedName>
        <fullName evidence="3">Alpha/beta hydrolase</fullName>
    </submittedName>
</protein>
<gene>
    <name evidence="3" type="ORF">M9R61_01240</name>
</gene>
<name>A0A9X3L5V9_9BACI</name>
<dbReference type="SUPFAM" id="SSF53474">
    <property type="entry name" value="alpha/beta-Hydrolases"/>
    <property type="match status" value="1"/>
</dbReference>
<evidence type="ECO:0000313" key="4">
    <source>
        <dbReference type="Proteomes" id="UP001152172"/>
    </source>
</evidence>
<dbReference type="EMBL" id="JAMKBI010000001">
    <property type="protein sequence ID" value="MCZ8531967.1"/>
    <property type="molecule type" value="Genomic_DNA"/>
</dbReference>
<keyword evidence="1 3" id="KW-0378">Hydrolase</keyword>
<comment type="caution">
    <text evidence="3">The sequence shown here is derived from an EMBL/GenBank/DDBJ whole genome shotgun (WGS) entry which is preliminary data.</text>
</comment>
<dbReference type="PANTHER" id="PTHR22946">
    <property type="entry name" value="DIENELACTONE HYDROLASE DOMAIN-CONTAINING PROTEIN-RELATED"/>
    <property type="match status" value="1"/>
</dbReference>
<accession>A0A9X3L5V9</accession>